<dbReference type="Gene3D" id="3.90.1150.10">
    <property type="entry name" value="Aspartate Aminotransferase, domain 1"/>
    <property type="match status" value="1"/>
</dbReference>
<evidence type="ECO:0000256" key="3">
    <source>
        <dbReference type="ARBA" id="ARBA00011738"/>
    </source>
</evidence>
<dbReference type="SUPFAM" id="SSF53383">
    <property type="entry name" value="PLP-dependent transferases"/>
    <property type="match status" value="1"/>
</dbReference>
<evidence type="ECO:0000256" key="13">
    <source>
        <dbReference type="ARBA" id="ARBA00026106"/>
    </source>
</evidence>
<comment type="caution">
    <text evidence="18">The sequence shown here is derived from an EMBL/GenBank/DDBJ whole genome shotgun (WGS) entry which is preliminary data.</text>
</comment>
<feature type="domain" description="HOIL-1/Sharpin LUBAC thetering" evidence="17">
    <location>
        <begin position="116"/>
        <end position="155"/>
    </location>
</feature>
<dbReference type="EMBL" id="SOYY01000007">
    <property type="protein sequence ID" value="KAA0718481.1"/>
    <property type="molecule type" value="Genomic_DNA"/>
</dbReference>
<evidence type="ECO:0000256" key="9">
    <source>
        <dbReference type="ARBA" id="ARBA00022833"/>
    </source>
</evidence>
<comment type="pathway">
    <text evidence="2">Protein modification; protein ubiquitination.</text>
</comment>
<dbReference type="Gene3D" id="2.30.29.30">
    <property type="entry name" value="Pleckstrin-homology domain (PH domain)/Phosphotyrosine-binding domain (PTB)"/>
    <property type="match status" value="1"/>
</dbReference>
<dbReference type="Gene3D" id="1.10.287.1970">
    <property type="match status" value="1"/>
</dbReference>
<dbReference type="InterPro" id="IPR004839">
    <property type="entry name" value="Aminotransferase_I/II_large"/>
</dbReference>
<evidence type="ECO:0000256" key="12">
    <source>
        <dbReference type="ARBA" id="ARBA00025785"/>
    </source>
</evidence>
<dbReference type="InterPro" id="IPR015421">
    <property type="entry name" value="PyrdxlP-dep_Trfase_major"/>
</dbReference>
<dbReference type="GO" id="GO:0030170">
    <property type="term" value="F:pyridoxal phosphate binding"/>
    <property type="evidence" value="ECO:0007669"/>
    <property type="project" value="InterPro"/>
</dbReference>
<dbReference type="GO" id="GO:0008270">
    <property type="term" value="F:zinc ion binding"/>
    <property type="evidence" value="ECO:0007669"/>
    <property type="project" value="UniProtKB-KW"/>
</dbReference>
<dbReference type="InterPro" id="IPR011993">
    <property type="entry name" value="PH-like_dom_sf"/>
</dbReference>
<feature type="domain" description="Aminotransferase class I/classII large" evidence="15">
    <location>
        <begin position="379"/>
        <end position="759"/>
    </location>
</feature>
<evidence type="ECO:0000313" key="19">
    <source>
        <dbReference type="Proteomes" id="UP000324632"/>
    </source>
</evidence>
<feature type="domain" description="Sharpin PH" evidence="16">
    <location>
        <begin position="5"/>
        <end position="114"/>
    </location>
</feature>
<dbReference type="Gene3D" id="3.40.640.10">
    <property type="entry name" value="Type I PLP-dependent aspartate aminotransferase-like (Major domain)"/>
    <property type="match status" value="1"/>
</dbReference>
<dbReference type="InterPro" id="IPR015424">
    <property type="entry name" value="PyrdxlP-dep_Trfase"/>
</dbReference>
<dbReference type="SUPFAM" id="SSF50729">
    <property type="entry name" value="PH domain-like"/>
    <property type="match status" value="1"/>
</dbReference>
<dbReference type="PANTHER" id="PTHR11751:SF469">
    <property type="entry name" value="ALANINE TRANSAMINASE"/>
    <property type="match status" value="1"/>
</dbReference>
<keyword evidence="7" id="KW-0863">Zinc-finger</keyword>
<organism evidence="18 19">
    <name type="scientific">Triplophysa tibetana</name>
    <dbReference type="NCBI Taxonomy" id="1572043"/>
    <lineage>
        <taxon>Eukaryota</taxon>
        <taxon>Metazoa</taxon>
        <taxon>Chordata</taxon>
        <taxon>Craniata</taxon>
        <taxon>Vertebrata</taxon>
        <taxon>Euteleostomi</taxon>
        <taxon>Actinopterygii</taxon>
        <taxon>Neopterygii</taxon>
        <taxon>Teleostei</taxon>
        <taxon>Ostariophysi</taxon>
        <taxon>Cypriniformes</taxon>
        <taxon>Nemacheilidae</taxon>
        <taxon>Triplophysa</taxon>
    </lineage>
</organism>
<dbReference type="FunFam" id="2.30.29.30:FF:000447">
    <property type="entry name" value="RanBP-type and C3HC4-type zinc finger-containing protein 1"/>
    <property type="match status" value="1"/>
</dbReference>
<dbReference type="GO" id="GO:0042853">
    <property type="term" value="P:L-alanine catabolic process"/>
    <property type="evidence" value="ECO:0007669"/>
    <property type="project" value="UniProtKB-UniPathway"/>
</dbReference>
<keyword evidence="8" id="KW-0833">Ubl conjugation pathway</keyword>
<keyword evidence="5 18" id="KW-0808">Transferase</keyword>
<comment type="subunit">
    <text evidence="3">Homodimer.</text>
</comment>
<dbReference type="InterPro" id="IPR029071">
    <property type="entry name" value="Ubiquitin-like_domsf"/>
</dbReference>
<evidence type="ECO:0000256" key="10">
    <source>
        <dbReference type="ARBA" id="ARBA00022898"/>
    </source>
</evidence>
<keyword evidence="6" id="KW-0479">Metal-binding</keyword>
<keyword evidence="9" id="KW-0862">Zinc</keyword>
<keyword evidence="19" id="KW-1185">Reference proteome</keyword>
<evidence type="ECO:0000259" key="15">
    <source>
        <dbReference type="Pfam" id="PF00155"/>
    </source>
</evidence>
<comment type="similarity">
    <text evidence="12">Belongs to the class-I pyridoxal-phosphate-dependent aminotransferase family. Alanine aminotransferase subfamily.</text>
</comment>
<evidence type="ECO:0000256" key="8">
    <source>
        <dbReference type="ARBA" id="ARBA00022786"/>
    </source>
</evidence>
<dbReference type="PANTHER" id="PTHR11751">
    <property type="entry name" value="ALANINE AMINOTRANSFERASE"/>
    <property type="match status" value="1"/>
</dbReference>
<evidence type="ECO:0000259" key="17">
    <source>
        <dbReference type="Pfam" id="PF25393"/>
    </source>
</evidence>
<dbReference type="EC" id="2.6.1.2" evidence="13"/>
<dbReference type="Proteomes" id="UP000324632">
    <property type="component" value="Chromosome 7"/>
</dbReference>
<dbReference type="Pfam" id="PF25393">
    <property type="entry name" value="LTM"/>
    <property type="match status" value="1"/>
</dbReference>
<dbReference type="CDD" id="cd00609">
    <property type="entry name" value="AAT_like"/>
    <property type="match status" value="1"/>
</dbReference>
<dbReference type="InterPro" id="IPR031912">
    <property type="entry name" value="Sharpin_PH"/>
</dbReference>
<evidence type="ECO:0000256" key="2">
    <source>
        <dbReference type="ARBA" id="ARBA00004906"/>
    </source>
</evidence>
<reference evidence="18 19" key="1">
    <citation type="journal article" date="2019" name="Mol. Ecol. Resour.">
        <title>Chromosome-level genome assembly of Triplophysa tibetana, a fish adapted to the harsh high-altitude environment of the Tibetan Plateau.</title>
        <authorList>
            <person name="Yang X."/>
            <person name="Liu H."/>
            <person name="Ma Z."/>
            <person name="Zou Y."/>
            <person name="Zou M."/>
            <person name="Mao Y."/>
            <person name="Li X."/>
            <person name="Wang H."/>
            <person name="Chen T."/>
            <person name="Wang W."/>
            <person name="Yang R."/>
        </authorList>
    </citation>
    <scope>NUCLEOTIDE SEQUENCE [LARGE SCALE GENOMIC DNA]</scope>
    <source>
        <strain evidence="18">TTIB1903HZAU</strain>
        <tissue evidence="18">Muscle</tissue>
    </source>
</reference>
<proteinExistence type="inferred from homology"/>
<keyword evidence="10" id="KW-0663">Pyridoxal phosphate</keyword>
<dbReference type="FunFam" id="3.10.20.90:FF:000130">
    <property type="entry name" value="SHANK-associated RH domain interactor"/>
    <property type="match status" value="1"/>
</dbReference>
<evidence type="ECO:0000256" key="1">
    <source>
        <dbReference type="ARBA" id="ARBA00001933"/>
    </source>
</evidence>
<dbReference type="InterPro" id="IPR015422">
    <property type="entry name" value="PyrdxlP-dep_Trfase_small"/>
</dbReference>
<dbReference type="GO" id="GO:0004021">
    <property type="term" value="F:L-alanine:2-oxoglutarate aminotransferase activity"/>
    <property type="evidence" value="ECO:0007669"/>
    <property type="project" value="UniProtKB-EC"/>
</dbReference>
<name>A0A5A9PBD9_9TELE</name>
<comment type="catalytic activity">
    <reaction evidence="14">
        <text>L-alanine + 2-oxoglutarate = pyruvate + L-glutamate</text>
        <dbReference type="Rhea" id="RHEA:19453"/>
        <dbReference type="ChEBI" id="CHEBI:15361"/>
        <dbReference type="ChEBI" id="CHEBI:16810"/>
        <dbReference type="ChEBI" id="CHEBI:29985"/>
        <dbReference type="ChEBI" id="CHEBI:57972"/>
        <dbReference type="EC" id="2.6.1.2"/>
    </reaction>
</comment>
<accession>A0A5A9PBD9</accession>
<evidence type="ECO:0000256" key="7">
    <source>
        <dbReference type="ARBA" id="ARBA00022771"/>
    </source>
</evidence>
<evidence type="ECO:0000259" key="16">
    <source>
        <dbReference type="Pfam" id="PF16764"/>
    </source>
</evidence>
<gene>
    <name evidence="18" type="ORF">E1301_Tti015437</name>
</gene>
<evidence type="ECO:0000256" key="14">
    <source>
        <dbReference type="ARBA" id="ARBA00047412"/>
    </source>
</evidence>
<dbReference type="Pfam" id="PF00155">
    <property type="entry name" value="Aminotran_1_2"/>
    <property type="match status" value="1"/>
</dbReference>
<protein>
    <recommendedName>
        <fullName evidence="13">alanine transaminase</fullName>
        <ecNumber evidence="13">2.6.1.2</ecNumber>
    </recommendedName>
</protein>
<dbReference type="UniPathway" id="UPA00528">
    <property type="reaction ID" value="UER00586"/>
</dbReference>
<comment type="pathway">
    <text evidence="11">Amino-acid degradation; L-alanine degradation via transaminase pathway; pyruvate from L-alanine: step 1/1.</text>
</comment>
<dbReference type="InterPro" id="IPR045088">
    <property type="entry name" value="ALAT1/2-like"/>
</dbReference>
<comment type="cofactor">
    <cofactor evidence="1">
        <name>pyridoxal 5'-phosphate</name>
        <dbReference type="ChEBI" id="CHEBI:597326"/>
    </cofactor>
</comment>
<dbReference type="InterPro" id="IPR057468">
    <property type="entry name" value="HOIL-1/Sharpin_LTM"/>
</dbReference>
<evidence type="ECO:0000256" key="11">
    <source>
        <dbReference type="ARBA" id="ARBA00025708"/>
    </source>
</evidence>
<dbReference type="Gene3D" id="3.10.20.90">
    <property type="entry name" value="Phosphatidylinositol 3-kinase Catalytic Subunit, Chain A, domain 1"/>
    <property type="match status" value="1"/>
</dbReference>
<evidence type="ECO:0000256" key="4">
    <source>
        <dbReference type="ARBA" id="ARBA00022576"/>
    </source>
</evidence>
<sequence length="771" mass="85690">MSVSSGCSTVLMSVRVSVRPLRVGSDSLRLQLSMNASRAGHFTLTLRHTDRGGRSVSLAEFDLRSVKYEVTSPRCHELRLSKPPHDSLTFTFRSEQEAQEWATVMTSSLREAHREELCIELSQAIEAGDTRAAMRYASDLAQHQIALTIQPSQRDAEEGEISLAVVVEDTTSSCCVTVKILPHMTVSSMKQQMFLEYGFHPKVQRWVIGQCLCADVRSLASYGICRDGDTAFLYLLSARHACLSQQQCQQERENAALMLTPAPNPTHALTTANSSGPVSHDWRGYSTLPPRFTHSSSGGSGTEKPNVNDIINLDILQLGGSKLKSSNTQGKRKGYKAVLDLSSGDLHSGGIKPITFVRQVLAACFYPALLQDNSLPLDVTQRAKCLLEECAGGSVGSYTDSSGIAKIKHCVSKFISRRDGGVPSSPENIFLTSGSQRALMIMLKLLFQNEDSCQTGVLIPVPSYSSFNLAVVSQGVVMLPYWLCEEQGWTLPVEELRRALVEGKRTCNSMALYICNPGNPTGHVQSRKSIEEVIEFAAKEKLLLLVDEVYQNCIYGEGPEFYSYKKVLSEMRSTISSAVEMASFNSASKGFMGECGLRGGYMELVNFDPAVMDYIRKLFNNESCTVVAGQIAIDLMADPPKSGDPSFAIFSEEVESIKKMIRYNSHRTKKVFDELPGISCHPLKGGFFVFPRLHFPPKAIEWAKDREMEPDMLYCLHLLEETGLHVRPGCEYGQEKDTYHIRLCLATREEIMEDVIQRLKTFHTRFMKEFS</sequence>
<evidence type="ECO:0000256" key="5">
    <source>
        <dbReference type="ARBA" id="ARBA00022679"/>
    </source>
</evidence>
<dbReference type="FunFam" id="1.10.287.1970:FF:000001">
    <property type="entry name" value="Alanine aminotransferase 2"/>
    <property type="match status" value="1"/>
</dbReference>
<keyword evidence="4 18" id="KW-0032">Aminotransferase</keyword>
<evidence type="ECO:0000256" key="6">
    <source>
        <dbReference type="ARBA" id="ARBA00022723"/>
    </source>
</evidence>
<dbReference type="SUPFAM" id="SSF54236">
    <property type="entry name" value="Ubiquitin-like"/>
    <property type="match status" value="1"/>
</dbReference>
<dbReference type="AlphaFoldDB" id="A0A5A9PBD9"/>
<evidence type="ECO:0000313" key="18">
    <source>
        <dbReference type="EMBL" id="KAA0718481.1"/>
    </source>
</evidence>
<dbReference type="FunFam" id="3.40.640.10:FF:000129">
    <property type="entry name" value="Alanine aminotransferase 2"/>
    <property type="match status" value="1"/>
</dbReference>
<dbReference type="CDD" id="cd01799">
    <property type="entry name" value="Ubl_HOIL1"/>
    <property type="match status" value="1"/>
</dbReference>
<dbReference type="Pfam" id="PF16764">
    <property type="entry name" value="Sharpin_PH"/>
    <property type="match status" value="1"/>
</dbReference>